<feature type="site" description="Lowers pKa of active site Tyr" evidence="3">
    <location>
        <position position="78"/>
    </location>
</feature>
<dbReference type="InterPro" id="IPR020471">
    <property type="entry name" value="AKR"/>
</dbReference>
<proteinExistence type="predicted"/>
<evidence type="ECO:0000313" key="6">
    <source>
        <dbReference type="Proteomes" id="UP000187283"/>
    </source>
</evidence>
<dbReference type="STRING" id="133412.A0A1R1XAZ0"/>
<dbReference type="Proteomes" id="UP000187283">
    <property type="component" value="Unassembled WGS sequence"/>
</dbReference>
<feature type="domain" description="NADP-dependent oxidoreductase" evidence="4">
    <location>
        <begin position="16"/>
        <end position="303"/>
    </location>
</feature>
<keyword evidence="6" id="KW-1185">Reference proteome</keyword>
<dbReference type="FunFam" id="3.20.20.100:FF:000002">
    <property type="entry name" value="2,5-diketo-D-gluconic acid reductase A"/>
    <property type="match status" value="1"/>
</dbReference>
<comment type="caution">
    <text evidence="5">The sequence shown here is derived from an EMBL/GenBank/DDBJ whole genome shotgun (WGS) entry which is preliminary data.</text>
</comment>
<dbReference type="PANTHER" id="PTHR11732">
    <property type="entry name" value="ALDO/KETO REDUCTASE"/>
    <property type="match status" value="1"/>
</dbReference>
<dbReference type="EMBL" id="LSSN01004293">
    <property type="protein sequence ID" value="OMJ11777.1"/>
    <property type="molecule type" value="Genomic_DNA"/>
</dbReference>
<reference evidence="5 6" key="1">
    <citation type="submission" date="2017-01" db="EMBL/GenBank/DDBJ databases">
        <authorList>
            <person name="Mah S.A."/>
            <person name="Swanson W.J."/>
            <person name="Moy G.W."/>
            <person name="Vacquier V.D."/>
        </authorList>
    </citation>
    <scope>NUCLEOTIDE SEQUENCE [LARGE SCALE GENOMIC DNA]</scope>
    <source>
        <strain evidence="5 6">GSMNP</strain>
    </source>
</reference>
<dbReference type="InterPro" id="IPR023210">
    <property type="entry name" value="NADP_OxRdtase_dom"/>
</dbReference>
<dbReference type="Gene3D" id="3.20.20.100">
    <property type="entry name" value="NADP-dependent oxidoreductase domain"/>
    <property type="match status" value="1"/>
</dbReference>
<evidence type="ECO:0000259" key="4">
    <source>
        <dbReference type="Pfam" id="PF00248"/>
    </source>
</evidence>
<evidence type="ECO:0000313" key="5">
    <source>
        <dbReference type="EMBL" id="OMJ11777.1"/>
    </source>
</evidence>
<feature type="binding site" evidence="2">
    <location>
        <position position="111"/>
    </location>
    <ligand>
        <name>substrate</name>
    </ligand>
</feature>
<keyword evidence="1" id="KW-0560">Oxidoreductase</keyword>
<dbReference type="PROSITE" id="PS00798">
    <property type="entry name" value="ALDOKETO_REDUCTASE_1"/>
    <property type="match status" value="1"/>
</dbReference>
<organism evidence="5 6">
    <name type="scientific">Smittium culicis</name>
    <dbReference type="NCBI Taxonomy" id="133412"/>
    <lineage>
        <taxon>Eukaryota</taxon>
        <taxon>Fungi</taxon>
        <taxon>Fungi incertae sedis</taxon>
        <taxon>Zoopagomycota</taxon>
        <taxon>Kickxellomycotina</taxon>
        <taxon>Harpellomycetes</taxon>
        <taxon>Harpellales</taxon>
        <taxon>Legeriomycetaceae</taxon>
        <taxon>Smittium</taxon>
    </lineage>
</organism>
<accession>A0A1R1XAZ0</accession>
<dbReference type="GO" id="GO:0016616">
    <property type="term" value="F:oxidoreductase activity, acting on the CH-OH group of donors, NAD or NADP as acceptor"/>
    <property type="evidence" value="ECO:0007669"/>
    <property type="project" value="UniProtKB-ARBA"/>
</dbReference>
<gene>
    <name evidence="5" type="ORF">AYI70_g9498</name>
</gene>
<dbReference type="AlphaFoldDB" id="A0A1R1XAZ0"/>
<dbReference type="SUPFAM" id="SSF51430">
    <property type="entry name" value="NAD(P)-linked oxidoreductase"/>
    <property type="match status" value="1"/>
</dbReference>
<dbReference type="PRINTS" id="PR00069">
    <property type="entry name" value="ALDKETRDTASE"/>
</dbReference>
<dbReference type="PIRSF" id="PIRSF000097">
    <property type="entry name" value="AKR"/>
    <property type="match status" value="1"/>
</dbReference>
<evidence type="ECO:0000256" key="1">
    <source>
        <dbReference type="ARBA" id="ARBA00023002"/>
    </source>
</evidence>
<evidence type="ECO:0000256" key="2">
    <source>
        <dbReference type="PIRSR" id="PIRSR000097-2"/>
    </source>
</evidence>
<protein>
    <submittedName>
        <fullName evidence="5">4-dihydromethyl-trisporate dehydrogenase</fullName>
    </submittedName>
</protein>
<dbReference type="Pfam" id="PF00248">
    <property type="entry name" value="Aldo_ket_red"/>
    <property type="match status" value="1"/>
</dbReference>
<sequence length="323" mass="36429">MEAITLSQTNDKMPQVGFGTWQIPKEVTKEAVFQAIKMGYRLIDCAPPNANEVEVGQGIKEAIDQGIVTRSELFITSKLHSTHHHKQHVKLGIEKSLSDLGLEYLDLYTIHSPIALKYVSIADRYPPSRYYSQIEKNIIFDQVPLHETWAAMEELVHSGLARNIGIANINASLLMDLLSYAKIKPAVIQKEFHPYHSRKNLINFAKSKGIAITAFSSLGDTSYQSMGLFDNISGFVPTLENKVILDIAKNHSVSAAQVLLRWSVQQGIAVVPKSKNTERMSLNMQVYSFVLSDEEMKSIDDLNKDMRIFDPEFYLEGYPFYAN</sequence>
<name>A0A1R1XAZ0_9FUNG</name>
<dbReference type="OrthoDB" id="416253at2759"/>
<evidence type="ECO:0000256" key="3">
    <source>
        <dbReference type="PIRSR" id="PIRSR000097-3"/>
    </source>
</evidence>
<dbReference type="InterPro" id="IPR036812">
    <property type="entry name" value="NAD(P)_OxRdtase_dom_sf"/>
</dbReference>
<dbReference type="InterPro" id="IPR018170">
    <property type="entry name" value="Aldo/ket_reductase_CS"/>
</dbReference>